<dbReference type="Gene3D" id="3.30.565.10">
    <property type="entry name" value="Histidine kinase-like ATPase, C-terminal domain"/>
    <property type="match status" value="1"/>
</dbReference>
<dbReference type="OrthoDB" id="9809348at2"/>
<dbReference type="Pfam" id="PF00672">
    <property type="entry name" value="HAMP"/>
    <property type="match status" value="1"/>
</dbReference>
<dbReference type="InterPro" id="IPR003594">
    <property type="entry name" value="HATPase_dom"/>
</dbReference>
<feature type="transmembrane region" description="Helical" evidence="5">
    <location>
        <begin position="309"/>
        <end position="329"/>
    </location>
</feature>
<reference evidence="7 8" key="1">
    <citation type="submission" date="2018-11" db="EMBL/GenBank/DDBJ databases">
        <title>Genomic Encyclopedia of Type Strains, Phase IV (KMG-IV): sequencing the most valuable type-strain genomes for metagenomic binning, comparative biology and taxonomic classification.</title>
        <authorList>
            <person name="Goeker M."/>
        </authorList>
    </citation>
    <scope>NUCLEOTIDE SEQUENCE [LARGE SCALE GENOMIC DNA]</scope>
    <source>
        <strain evidence="7 8">DSM 26537</strain>
    </source>
</reference>
<dbReference type="InterPro" id="IPR003660">
    <property type="entry name" value="HAMP_dom"/>
</dbReference>
<dbReference type="GO" id="GO:0016020">
    <property type="term" value="C:membrane"/>
    <property type="evidence" value="ECO:0007669"/>
    <property type="project" value="UniProtKB-SubCell"/>
</dbReference>
<evidence type="ECO:0000259" key="6">
    <source>
        <dbReference type="PROSITE" id="PS50885"/>
    </source>
</evidence>
<evidence type="ECO:0000256" key="3">
    <source>
        <dbReference type="ARBA" id="ARBA00022679"/>
    </source>
</evidence>
<keyword evidence="4 7" id="KW-0418">Kinase</keyword>
<evidence type="ECO:0000256" key="4">
    <source>
        <dbReference type="ARBA" id="ARBA00022777"/>
    </source>
</evidence>
<dbReference type="InterPro" id="IPR036890">
    <property type="entry name" value="HATPase_C_sf"/>
</dbReference>
<dbReference type="SUPFAM" id="SSF158472">
    <property type="entry name" value="HAMP domain-like"/>
    <property type="match status" value="1"/>
</dbReference>
<protein>
    <submittedName>
        <fullName evidence="7">Two-component system sensor histidine kinase YesM</fullName>
    </submittedName>
</protein>
<dbReference type="AlphaFoldDB" id="A0A3N1XL69"/>
<dbReference type="RefSeq" id="WP_123609673.1">
    <property type="nucleotide sequence ID" value="NZ_RJVG01000006.1"/>
</dbReference>
<keyword evidence="2" id="KW-0597">Phosphoprotein</keyword>
<comment type="caution">
    <text evidence="7">The sequence shown here is derived from an EMBL/GenBank/DDBJ whole genome shotgun (WGS) entry which is preliminary data.</text>
</comment>
<proteinExistence type="predicted"/>
<keyword evidence="8" id="KW-1185">Reference proteome</keyword>
<feature type="transmembrane region" description="Helical" evidence="5">
    <location>
        <begin position="20"/>
        <end position="41"/>
    </location>
</feature>
<keyword evidence="3" id="KW-0808">Transferase</keyword>
<feature type="domain" description="HAMP" evidence="6">
    <location>
        <begin position="331"/>
        <end position="383"/>
    </location>
</feature>
<keyword evidence="5" id="KW-0472">Membrane</keyword>
<dbReference type="Gene3D" id="6.10.340.10">
    <property type="match status" value="1"/>
</dbReference>
<evidence type="ECO:0000256" key="2">
    <source>
        <dbReference type="ARBA" id="ARBA00022553"/>
    </source>
</evidence>
<dbReference type="EMBL" id="RJVG01000006">
    <property type="protein sequence ID" value="ROR27426.1"/>
    <property type="molecule type" value="Genomic_DNA"/>
</dbReference>
<dbReference type="SMART" id="SM00304">
    <property type="entry name" value="HAMP"/>
    <property type="match status" value="1"/>
</dbReference>
<dbReference type="Pfam" id="PF06580">
    <property type="entry name" value="His_kinase"/>
    <property type="match status" value="1"/>
</dbReference>
<evidence type="ECO:0000313" key="8">
    <source>
        <dbReference type="Proteomes" id="UP000273083"/>
    </source>
</evidence>
<sequence length="607" mass="68981">MANGLWNKLRFKNLSIKYKLIFMLYIAILPFLLFLSGYLYYTMQKGTTDSLSSAYQEIARQINESISFIQTDVTDISTYVAINENVKKVLSEAGTAEEMSQTWTKDSSMNFFMDIIGTKSYISYIALYTNNGYEPYYITTDTSVLKNDINDIMKTNFYNRADEAKGAAVWQRVDKNDKSIFEINKSSKIMMSRVIIDHMEVKNIGYLILGINAGYLEKICKGSMTTKDEGMIVRMNGETLIETGNLNKEIEGYILSDTLKNTIKGKAKLKSVIYKDYMICFSQINENSSEVYYIIPRSTMIDKLGTVKLVPILIIVGVLSLMLPISFIMSGSIARPLKRLTVSMKKFQLGDFSQQVKVNSTDEIGEVSLCYNDMVQTMKELIDTSYISKIREREAELSALQAQINPHFLYNTLDSIYWKALTDGNDGIAEMVYSLSRIFRLSLNRGQGMTTVEKEVELVTHYLMIQKMRFNEKLEYSIEVDNNLNNYIVPKLILQPFVENSIIHGIEKNGSCGTVAVIIERIGDKLNFIILDSGKGMKEEQVESLLSKADGDVNTKKTPGGYAISNVYERLKLKFKDDFKLSIQSKRNKGTRVVIEIPITEVLSEEV</sequence>
<dbReference type="CDD" id="cd06225">
    <property type="entry name" value="HAMP"/>
    <property type="match status" value="1"/>
</dbReference>
<dbReference type="Pfam" id="PF02518">
    <property type="entry name" value="HATPase_c"/>
    <property type="match status" value="1"/>
</dbReference>
<organism evidence="7 8">
    <name type="scientific">Mobilisporobacter senegalensis</name>
    <dbReference type="NCBI Taxonomy" id="1329262"/>
    <lineage>
        <taxon>Bacteria</taxon>
        <taxon>Bacillati</taxon>
        <taxon>Bacillota</taxon>
        <taxon>Clostridia</taxon>
        <taxon>Lachnospirales</taxon>
        <taxon>Lachnospiraceae</taxon>
        <taxon>Mobilisporobacter</taxon>
    </lineage>
</organism>
<accession>A0A3N1XL69</accession>
<dbReference type="PANTHER" id="PTHR34220">
    <property type="entry name" value="SENSOR HISTIDINE KINASE YPDA"/>
    <property type="match status" value="1"/>
</dbReference>
<evidence type="ECO:0000256" key="1">
    <source>
        <dbReference type="ARBA" id="ARBA00004370"/>
    </source>
</evidence>
<dbReference type="GO" id="GO:0000155">
    <property type="term" value="F:phosphorelay sensor kinase activity"/>
    <property type="evidence" value="ECO:0007669"/>
    <property type="project" value="InterPro"/>
</dbReference>
<evidence type="ECO:0000256" key="5">
    <source>
        <dbReference type="SAM" id="Phobius"/>
    </source>
</evidence>
<name>A0A3N1XL69_9FIRM</name>
<dbReference type="InterPro" id="IPR010559">
    <property type="entry name" value="Sig_transdc_His_kin_internal"/>
</dbReference>
<evidence type="ECO:0000313" key="7">
    <source>
        <dbReference type="EMBL" id="ROR27426.1"/>
    </source>
</evidence>
<gene>
    <name evidence="7" type="ORF">EDD66_106123</name>
</gene>
<dbReference type="PROSITE" id="PS50885">
    <property type="entry name" value="HAMP"/>
    <property type="match status" value="1"/>
</dbReference>
<dbReference type="InterPro" id="IPR050640">
    <property type="entry name" value="Bact_2-comp_sensor_kinase"/>
</dbReference>
<dbReference type="Proteomes" id="UP000273083">
    <property type="component" value="Unassembled WGS sequence"/>
</dbReference>
<dbReference type="SUPFAM" id="SSF55874">
    <property type="entry name" value="ATPase domain of HSP90 chaperone/DNA topoisomerase II/histidine kinase"/>
    <property type="match status" value="1"/>
</dbReference>
<comment type="subcellular location">
    <subcellularLocation>
        <location evidence="1">Membrane</location>
    </subcellularLocation>
</comment>
<keyword evidence="5" id="KW-0812">Transmembrane</keyword>
<dbReference type="PANTHER" id="PTHR34220:SF7">
    <property type="entry name" value="SENSOR HISTIDINE KINASE YPDA"/>
    <property type="match status" value="1"/>
</dbReference>
<keyword evidence="5" id="KW-1133">Transmembrane helix</keyword>